<keyword evidence="2" id="KW-1185">Reference proteome</keyword>
<protein>
    <submittedName>
        <fullName evidence="1">Uncharacterized protein</fullName>
    </submittedName>
</protein>
<name>A0AAE0Z213_9GAST</name>
<sequence length="71" mass="7843">MQEKRRSVQSSALHGNISDATRVNLVLDPYDLTGPCSSQTEDGSIAFKVYHIPRRRMTALPLRSIISQDGG</sequence>
<organism evidence="1 2">
    <name type="scientific">Elysia crispata</name>
    <name type="common">lettuce slug</name>
    <dbReference type="NCBI Taxonomy" id="231223"/>
    <lineage>
        <taxon>Eukaryota</taxon>
        <taxon>Metazoa</taxon>
        <taxon>Spiralia</taxon>
        <taxon>Lophotrochozoa</taxon>
        <taxon>Mollusca</taxon>
        <taxon>Gastropoda</taxon>
        <taxon>Heterobranchia</taxon>
        <taxon>Euthyneura</taxon>
        <taxon>Panpulmonata</taxon>
        <taxon>Sacoglossa</taxon>
        <taxon>Placobranchoidea</taxon>
        <taxon>Plakobranchidae</taxon>
        <taxon>Elysia</taxon>
    </lineage>
</organism>
<evidence type="ECO:0000313" key="1">
    <source>
        <dbReference type="EMBL" id="KAK3761240.1"/>
    </source>
</evidence>
<gene>
    <name evidence="1" type="ORF">RRG08_022640</name>
</gene>
<dbReference type="AlphaFoldDB" id="A0AAE0Z213"/>
<dbReference type="Proteomes" id="UP001283361">
    <property type="component" value="Unassembled WGS sequence"/>
</dbReference>
<reference evidence="1" key="1">
    <citation type="journal article" date="2023" name="G3 (Bethesda)">
        <title>A reference genome for the long-term kleptoplast-retaining sea slug Elysia crispata morphotype clarki.</title>
        <authorList>
            <person name="Eastman K.E."/>
            <person name="Pendleton A.L."/>
            <person name="Shaikh M.A."/>
            <person name="Suttiyut T."/>
            <person name="Ogas R."/>
            <person name="Tomko P."/>
            <person name="Gavelis G."/>
            <person name="Widhalm J.R."/>
            <person name="Wisecaver J.H."/>
        </authorList>
    </citation>
    <scope>NUCLEOTIDE SEQUENCE</scope>
    <source>
        <strain evidence="1">ECLA1</strain>
    </source>
</reference>
<accession>A0AAE0Z213</accession>
<evidence type="ECO:0000313" key="2">
    <source>
        <dbReference type="Proteomes" id="UP001283361"/>
    </source>
</evidence>
<proteinExistence type="predicted"/>
<dbReference type="EMBL" id="JAWDGP010004927">
    <property type="protein sequence ID" value="KAK3761240.1"/>
    <property type="molecule type" value="Genomic_DNA"/>
</dbReference>
<comment type="caution">
    <text evidence="1">The sequence shown here is derived from an EMBL/GenBank/DDBJ whole genome shotgun (WGS) entry which is preliminary data.</text>
</comment>